<evidence type="ECO:0000313" key="1">
    <source>
        <dbReference type="EMBL" id="CAI9155385.1"/>
    </source>
</evidence>
<keyword evidence="2" id="KW-1185">Reference proteome</keyword>
<sequence>MATISAAPVHSLPEYSAETGGCSLACREMSCPRVDPAPQGILFASFAPWPGVCWLPFLPCTWGCFRLLFHEILGQKNLPILIWQAWDRYHFRAGRELGDSIKLLLEARILKCREVKPRGPISQFCPEGKLNDLRNISPSETLNNGKAQKRMASSFLDLN</sequence>
<dbReference type="EMBL" id="OX459948">
    <property type="protein sequence ID" value="CAI9155385.1"/>
    <property type="molecule type" value="Genomic_DNA"/>
</dbReference>
<dbReference type="Proteomes" id="UP001176941">
    <property type="component" value="Chromosome 12"/>
</dbReference>
<organism evidence="1 2">
    <name type="scientific">Rangifer tarandus platyrhynchus</name>
    <name type="common">Svalbard reindeer</name>
    <dbReference type="NCBI Taxonomy" id="3082113"/>
    <lineage>
        <taxon>Eukaryota</taxon>
        <taxon>Metazoa</taxon>
        <taxon>Chordata</taxon>
        <taxon>Craniata</taxon>
        <taxon>Vertebrata</taxon>
        <taxon>Euteleostomi</taxon>
        <taxon>Mammalia</taxon>
        <taxon>Eutheria</taxon>
        <taxon>Laurasiatheria</taxon>
        <taxon>Artiodactyla</taxon>
        <taxon>Ruminantia</taxon>
        <taxon>Pecora</taxon>
        <taxon>Cervidae</taxon>
        <taxon>Odocoileinae</taxon>
        <taxon>Rangifer</taxon>
    </lineage>
</organism>
<gene>
    <name evidence="1" type="ORF">MRATA1EN1_LOCUS4347</name>
</gene>
<protein>
    <submittedName>
        <fullName evidence="1">Uncharacterized protein</fullName>
    </submittedName>
</protein>
<proteinExistence type="predicted"/>
<name>A0ABN8Y1A2_RANTA</name>
<accession>A0ABN8Y1A2</accession>
<evidence type="ECO:0000313" key="2">
    <source>
        <dbReference type="Proteomes" id="UP001176941"/>
    </source>
</evidence>
<reference evidence="1" key="1">
    <citation type="submission" date="2023-04" db="EMBL/GenBank/DDBJ databases">
        <authorList>
            <consortium name="ELIXIR-Norway"/>
        </authorList>
    </citation>
    <scope>NUCLEOTIDE SEQUENCE [LARGE SCALE GENOMIC DNA]</scope>
</reference>